<accession>A0A9W9HD98</accession>
<dbReference type="SUPFAM" id="SSF50978">
    <property type="entry name" value="WD40 repeat-like"/>
    <property type="match status" value="1"/>
</dbReference>
<dbReference type="Proteomes" id="UP001149079">
    <property type="component" value="Unassembled WGS sequence"/>
</dbReference>
<dbReference type="Gene3D" id="2.130.10.10">
    <property type="entry name" value="YVTN repeat-like/Quinoprotein amine dehydrogenase"/>
    <property type="match status" value="1"/>
</dbReference>
<protein>
    <recommendedName>
        <fullName evidence="3">LisH domain-containing protein</fullName>
    </recommendedName>
</protein>
<dbReference type="RefSeq" id="XP_056525230.1">
    <property type="nucleotide sequence ID" value="XM_056663117.1"/>
</dbReference>
<organism evidence="1 2">
    <name type="scientific">Penicillium bovifimosum</name>
    <dbReference type="NCBI Taxonomy" id="126998"/>
    <lineage>
        <taxon>Eukaryota</taxon>
        <taxon>Fungi</taxon>
        <taxon>Dikarya</taxon>
        <taxon>Ascomycota</taxon>
        <taxon>Pezizomycotina</taxon>
        <taxon>Eurotiomycetes</taxon>
        <taxon>Eurotiomycetidae</taxon>
        <taxon>Eurotiales</taxon>
        <taxon>Aspergillaceae</taxon>
        <taxon>Penicillium</taxon>
    </lineage>
</organism>
<dbReference type="GeneID" id="81402287"/>
<dbReference type="InterPro" id="IPR036322">
    <property type="entry name" value="WD40_repeat_dom_sf"/>
</dbReference>
<proteinExistence type="predicted"/>
<reference evidence="1" key="1">
    <citation type="submission" date="2022-11" db="EMBL/GenBank/DDBJ databases">
        <authorList>
            <person name="Petersen C."/>
        </authorList>
    </citation>
    <scope>NUCLEOTIDE SEQUENCE</scope>
    <source>
        <strain evidence="1">IBT 22155</strain>
    </source>
</reference>
<dbReference type="EMBL" id="JAPQKL010000002">
    <property type="protein sequence ID" value="KAJ5143586.1"/>
    <property type="molecule type" value="Genomic_DNA"/>
</dbReference>
<dbReference type="PROSITE" id="PS50896">
    <property type="entry name" value="LISH"/>
    <property type="match status" value="1"/>
</dbReference>
<name>A0A9W9HD98_9EURO</name>
<sequence length="502" mass="54229">MAPSATVDALASALVARFLRAKGYSETLEAFIREAELAPDVGQISGDDTNNWTIHSLLEEKETYDQTVSFERYGANGQQAALWTEPAPSNPVIVQTPSSSNILAASVEQWQNPSGDAAEAAADGAPAQSYIVSTGADRQVHVLKTAQNNAAVTSFSSLSDSPVLSFLSILQGRYILMTNMTGRLLLQHGSQMLDSRKDHAKYAVKVVTYQDKADPSKWWVATAGWDESVMLYCLDIPDEADASALKIGEPVARIKLTSNPESLLFVPHVDTNELLLLVSRRDSTSIYYYEVGAGSEEADATQANDGQSEQSPREARLLGTQNLAPHSNAWTTFSPAHMALSPHDSGLLAVATSTLPHLKVIIVRLLFPTRKIVEQSSPAALEDRLTQATQAMAALDIQNREDAAILVQANTFAPQTAYSSPQVAWRPNGSGVWVNGDDGVVRGIETKTGKVIATLKGGHEPGCKVRTVWSGYVSVPQESGDPIQEEWVISGGFDKRLVVWKV</sequence>
<evidence type="ECO:0008006" key="3">
    <source>
        <dbReference type="Google" id="ProtNLM"/>
    </source>
</evidence>
<evidence type="ECO:0000313" key="1">
    <source>
        <dbReference type="EMBL" id="KAJ5143586.1"/>
    </source>
</evidence>
<comment type="caution">
    <text evidence="1">The sequence shown here is derived from an EMBL/GenBank/DDBJ whole genome shotgun (WGS) entry which is preliminary data.</text>
</comment>
<dbReference type="AlphaFoldDB" id="A0A9W9HD98"/>
<dbReference type="InterPro" id="IPR015943">
    <property type="entry name" value="WD40/YVTN_repeat-like_dom_sf"/>
</dbReference>
<dbReference type="OrthoDB" id="1932312at2759"/>
<evidence type="ECO:0000313" key="2">
    <source>
        <dbReference type="Proteomes" id="UP001149079"/>
    </source>
</evidence>
<keyword evidence="2" id="KW-1185">Reference proteome</keyword>
<dbReference type="InterPro" id="IPR006594">
    <property type="entry name" value="LisH"/>
</dbReference>
<gene>
    <name evidence="1" type="ORF">N7515_002373</name>
</gene>
<reference evidence="1" key="2">
    <citation type="journal article" date="2023" name="IMA Fungus">
        <title>Comparative genomic study of the Penicillium genus elucidates a diverse pangenome and 15 lateral gene transfer events.</title>
        <authorList>
            <person name="Petersen C."/>
            <person name="Sorensen T."/>
            <person name="Nielsen M.R."/>
            <person name="Sondergaard T.E."/>
            <person name="Sorensen J.L."/>
            <person name="Fitzpatrick D.A."/>
            <person name="Frisvad J.C."/>
            <person name="Nielsen K.L."/>
        </authorList>
    </citation>
    <scope>NUCLEOTIDE SEQUENCE</scope>
    <source>
        <strain evidence="1">IBT 22155</strain>
    </source>
</reference>